<evidence type="ECO:0000313" key="2">
    <source>
        <dbReference type="EMBL" id="WED43579.1"/>
    </source>
</evidence>
<sequence>MRKYYRILLVGIGFILTVGCQQTITGESIFSPRSSDDAITASVNQAMMRNRILVDVPVHVETHQGNVMLSGYVKTIRQSDTAGDIALKVPGVKTVQNNLIVRKY</sequence>
<name>A0ABY8ASC1_9GAMM</name>
<dbReference type="Proteomes" id="UP001222087">
    <property type="component" value="Chromosome"/>
</dbReference>
<feature type="domain" description="BON" evidence="1">
    <location>
        <begin position="35"/>
        <end position="103"/>
    </location>
</feature>
<keyword evidence="3" id="KW-1185">Reference proteome</keyword>
<accession>A0ABY8ASC1</accession>
<proteinExistence type="predicted"/>
<dbReference type="Pfam" id="PF04972">
    <property type="entry name" value="BON"/>
    <property type="match status" value="1"/>
</dbReference>
<dbReference type="EMBL" id="CP119078">
    <property type="protein sequence ID" value="WED43579.1"/>
    <property type="molecule type" value="Genomic_DNA"/>
</dbReference>
<dbReference type="InterPro" id="IPR051686">
    <property type="entry name" value="Lipoprotein_DolP"/>
</dbReference>
<organism evidence="2 3">
    <name type="scientific">Legionella cardiaca</name>
    <dbReference type="NCBI Taxonomy" id="1071983"/>
    <lineage>
        <taxon>Bacteria</taxon>
        <taxon>Pseudomonadati</taxon>
        <taxon>Pseudomonadota</taxon>
        <taxon>Gammaproteobacteria</taxon>
        <taxon>Legionellales</taxon>
        <taxon>Legionellaceae</taxon>
        <taxon>Legionella</taxon>
    </lineage>
</organism>
<gene>
    <name evidence="2" type="ORF">PXX05_02035</name>
</gene>
<evidence type="ECO:0000259" key="1">
    <source>
        <dbReference type="PROSITE" id="PS50914"/>
    </source>
</evidence>
<dbReference type="InterPro" id="IPR007055">
    <property type="entry name" value="BON_dom"/>
</dbReference>
<dbReference type="PROSITE" id="PS50914">
    <property type="entry name" value="BON"/>
    <property type="match status" value="1"/>
</dbReference>
<protein>
    <submittedName>
        <fullName evidence="2">BON domain-containing protein</fullName>
    </submittedName>
</protein>
<dbReference type="PROSITE" id="PS51257">
    <property type="entry name" value="PROKAR_LIPOPROTEIN"/>
    <property type="match status" value="1"/>
</dbReference>
<dbReference type="RefSeq" id="WP_275089389.1">
    <property type="nucleotide sequence ID" value="NZ_CP119078.1"/>
</dbReference>
<dbReference type="PANTHER" id="PTHR34606">
    <property type="entry name" value="BON DOMAIN-CONTAINING PROTEIN"/>
    <property type="match status" value="1"/>
</dbReference>
<dbReference type="Gene3D" id="3.30.1340.30">
    <property type="match status" value="1"/>
</dbReference>
<reference evidence="2 3" key="1">
    <citation type="submission" date="2023-02" db="EMBL/GenBank/DDBJ databases">
        <title>Genome Sequence of L. cardiaca H63T.</title>
        <authorList>
            <person name="Lopez A.E."/>
            <person name="Cianciotto N.P."/>
        </authorList>
    </citation>
    <scope>NUCLEOTIDE SEQUENCE [LARGE SCALE GENOMIC DNA]</scope>
    <source>
        <strain evidence="2 3">H63</strain>
    </source>
</reference>
<dbReference type="PANTHER" id="PTHR34606:SF16">
    <property type="entry name" value="BON DOMAIN-CONTAINING PROTEIN"/>
    <property type="match status" value="1"/>
</dbReference>
<evidence type="ECO:0000313" key="3">
    <source>
        <dbReference type="Proteomes" id="UP001222087"/>
    </source>
</evidence>